<keyword evidence="1" id="KW-0479">Metal-binding</keyword>
<protein>
    <submittedName>
        <fullName evidence="8">E3 ubiquitin-protein ligase BOI isoform X1</fullName>
    </submittedName>
</protein>
<proteinExistence type="predicted"/>
<evidence type="ECO:0000256" key="3">
    <source>
        <dbReference type="ARBA" id="ARBA00022833"/>
    </source>
</evidence>
<dbReference type="OrthoDB" id="1711136at2759"/>
<organism evidence="7 8">
    <name type="scientific">Cicer arietinum</name>
    <name type="common">Chickpea</name>
    <name type="synonym">Garbanzo</name>
    <dbReference type="NCBI Taxonomy" id="3827"/>
    <lineage>
        <taxon>Eukaryota</taxon>
        <taxon>Viridiplantae</taxon>
        <taxon>Streptophyta</taxon>
        <taxon>Embryophyta</taxon>
        <taxon>Tracheophyta</taxon>
        <taxon>Spermatophyta</taxon>
        <taxon>Magnoliopsida</taxon>
        <taxon>eudicotyledons</taxon>
        <taxon>Gunneridae</taxon>
        <taxon>Pentapetalae</taxon>
        <taxon>rosids</taxon>
        <taxon>fabids</taxon>
        <taxon>Fabales</taxon>
        <taxon>Fabaceae</taxon>
        <taxon>Papilionoideae</taxon>
        <taxon>50 kb inversion clade</taxon>
        <taxon>NPAAA clade</taxon>
        <taxon>Hologalegina</taxon>
        <taxon>IRL clade</taxon>
        <taxon>Cicereae</taxon>
        <taxon>Cicer</taxon>
    </lineage>
</organism>
<dbReference type="CDD" id="cd16649">
    <property type="entry name" value="mRING-HC-C3HC5_CGRF1-like"/>
    <property type="match status" value="1"/>
</dbReference>
<dbReference type="Proteomes" id="UP000087171">
    <property type="component" value="Chromosome Ca2"/>
</dbReference>
<keyword evidence="7" id="KW-1185">Reference proteome</keyword>
<evidence type="ECO:0000256" key="1">
    <source>
        <dbReference type="ARBA" id="ARBA00022723"/>
    </source>
</evidence>
<dbReference type="InterPro" id="IPR011029">
    <property type="entry name" value="DEATH-like_dom_sf"/>
</dbReference>
<dbReference type="PaxDb" id="3827-XP_004489827.1"/>
<evidence type="ECO:0000313" key="8">
    <source>
        <dbReference type="RefSeq" id="XP_004489828.2"/>
    </source>
</evidence>
<dbReference type="FunFam" id="3.30.40.10:FF:000239">
    <property type="entry name" value="probable BOI-related E3 ubiquitin-protein ligase 2"/>
    <property type="match status" value="1"/>
</dbReference>
<dbReference type="GeneID" id="101495063"/>
<keyword evidence="3" id="KW-0862">Zinc</keyword>
<name>A0A1S2XIE4_CICAR</name>
<dbReference type="GO" id="GO:0008270">
    <property type="term" value="F:zinc ion binding"/>
    <property type="evidence" value="ECO:0007669"/>
    <property type="project" value="UniProtKB-KW"/>
</dbReference>
<dbReference type="RefSeq" id="XP_004489828.2">
    <property type="nucleotide sequence ID" value="XM_004489771.3"/>
</dbReference>
<accession>A0A1S2XIE4</accession>
<evidence type="ECO:0000256" key="2">
    <source>
        <dbReference type="ARBA" id="ARBA00022771"/>
    </source>
</evidence>
<feature type="domain" description="RING-type" evidence="6">
    <location>
        <begin position="307"/>
        <end position="342"/>
    </location>
</feature>
<dbReference type="PROSITE" id="PS50089">
    <property type="entry name" value="ZF_RING_2"/>
    <property type="match status" value="1"/>
</dbReference>
<keyword evidence="5" id="KW-0175">Coiled coil</keyword>
<sequence>MMLEYLMLPIHNLSYIYKLSHSISFYRVMFGGNNENYVLPEFLDETQFQCQNNAANHLQMFENLQVGCNVDLVNFESEHIDSTILPNKQSKILEDISKQQRLQLSLNYNIFEDNVDRSKSILNPNYVSTGLRLSYDDDELNSSVTSASGKITATSSIILSFGDNIRTELDRQQEELDQYIKLQKEQLSKGVSDMKQKHMTYLLTSIEKDINKKLKEKDAEIENMNLKNKHLTERIKQVAIEKQNWHYRAKYNESVVNVLRNNLQQAISYGKEGFGDSEIDDVASSNVSSAAMKSIYKRYQDMDNLSCKSCKENEVCVMLMPCRHLCLCKDCDAFVNVCPLCRLIKTASIEVYLA</sequence>
<dbReference type="AlphaFoldDB" id="A0A1S2XIE4"/>
<reference evidence="8" key="2">
    <citation type="submission" date="2025-08" db="UniProtKB">
        <authorList>
            <consortium name="RefSeq"/>
        </authorList>
    </citation>
    <scope>IDENTIFICATION</scope>
    <source>
        <tissue evidence="8">Etiolated seedlings</tissue>
    </source>
</reference>
<evidence type="ECO:0000256" key="4">
    <source>
        <dbReference type="PROSITE-ProRule" id="PRU00175"/>
    </source>
</evidence>
<dbReference type="PANTHER" id="PTHR42647:SF9">
    <property type="entry name" value="S-RIBONUCLEASE BINDING PROTEIN SBP1-RELATED"/>
    <property type="match status" value="1"/>
</dbReference>
<dbReference type="Gene3D" id="1.10.8.10">
    <property type="entry name" value="DNA helicase RuvA subunit, C-terminal domain"/>
    <property type="match status" value="1"/>
</dbReference>
<dbReference type="PANTHER" id="PTHR42647">
    <property type="entry name" value="SBP (S-RIBONUCLEASE BINDING PROTEIN) FAMILY PROTEIN"/>
    <property type="match status" value="1"/>
</dbReference>
<feature type="coiled-coil region" evidence="5">
    <location>
        <begin position="162"/>
        <end position="241"/>
    </location>
</feature>
<evidence type="ECO:0000259" key="6">
    <source>
        <dbReference type="PROSITE" id="PS50089"/>
    </source>
</evidence>
<evidence type="ECO:0000313" key="7">
    <source>
        <dbReference type="Proteomes" id="UP000087171"/>
    </source>
</evidence>
<dbReference type="GO" id="GO:0004842">
    <property type="term" value="F:ubiquitin-protein transferase activity"/>
    <property type="evidence" value="ECO:0007669"/>
    <property type="project" value="TreeGrafter"/>
</dbReference>
<dbReference type="PIRSF" id="PIRSF036836">
    <property type="entry name" value="RNase_bind_SBP1"/>
    <property type="match status" value="1"/>
</dbReference>
<reference evidence="7" key="1">
    <citation type="journal article" date="2013" name="Nat. Biotechnol.">
        <title>Draft genome sequence of chickpea (Cicer arietinum) provides a resource for trait improvement.</title>
        <authorList>
            <person name="Varshney R.K."/>
            <person name="Song C."/>
            <person name="Saxena R.K."/>
            <person name="Azam S."/>
            <person name="Yu S."/>
            <person name="Sharpe A.G."/>
            <person name="Cannon S."/>
            <person name="Baek J."/>
            <person name="Rosen B.D."/>
            <person name="Tar'an B."/>
            <person name="Millan T."/>
            <person name="Zhang X."/>
            <person name="Ramsay L.D."/>
            <person name="Iwata A."/>
            <person name="Wang Y."/>
            <person name="Nelson W."/>
            <person name="Farmer A.D."/>
            <person name="Gaur P.M."/>
            <person name="Soderlund C."/>
            <person name="Penmetsa R.V."/>
            <person name="Xu C."/>
            <person name="Bharti A.K."/>
            <person name="He W."/>
            <person name="Winter P."/>
            <person name="Zhao S."/>
            <person name="Hane J.K."/>
            <person name="Carrasquilla-Garcia N."/>
            <person name="Condie J.A."/>
            <person name="Upadhyaya H.D."/>
            <person name="Luo M.C."/>
            <person name="Thudi M."/>
            <person name="Gowda C.L."/>
            <person name="Singh N.P."/>
            <person name="Lichtenzveig J."/>
            <person name="Gali K.K."/>
            <person name="Rubio J."/>
            <person name="Nadarajan N."/>
            <person name="Dolezel J."/>
            <person name="Bansal K.C."/>
            <person name="Xu X."/>
            <person name="Edwards D."/>
            <person name="Zhang G."/>
            <person name="Kahl G."/>
            <person name="Gil J."/>
            <person name="Singh K.B."/>
            <person name="Datta S.K."/>
            <person name="Jackson S.A."/>
            <person name="Wang J."/>
            <person name="Cook D.R."/>
        </authorList>
    </citation>
    <scope>NUCLEOTIDE SEQUENCE [LARGE SCALE GENOMIC DNA]</scope>
    <source>
        <strain evidence="7">cv. CDC Frontier</strain>
    </source>
</reference>
<keyword evidence="2 4" id="KW-0863">Zinc-finger</keyword>
<dbReference type="InterPro" id="IPR001841">
    <property type="entry name" value="Znf_RING"/>
</dbReference>
<dbReference type="Gene3D" id="1.10.533.10">
    <property type="entry name" value="Death Domain, Fas"/>
    <property type="match status" value="1"/>
</dbReference>
<dbReference type="Pfam" id="PF13920">
    <property type="entry name" value="zf-C3HC4_3"/>
    <property type="match status" value="1"/>
</dbReference>
<dbReference type="Gene3D" id="1.10.1170.10">
    <property type="entry name" value="Inhibitor Of Apoptosis Protein (2mihbC-IAP-1), Chain A"/>
    <property type="match status" value="1"/>
</dbReference>
<gene>
    <name evidence="8" type="primary">LOC101495063</name>
</gene>
<evidence type="ECO:0000256" key="5">
    <source>
        <dbReference type="SAM" id="Coils"/>
    </source>
</evidence>
<dbReference type="eggNOG" id="KOG1100">
    <property type="taxonomic scope" value="Eukaryota"/>
</dbReference>